<evidence type="ECO:0000313" key="2">
    <source>
        <dbReference type="EMBL" id="GAI10394.1"/>
    </source>
</evidence>
<comment type="caution">
    <text evidence="2">The sequence shown here is derived from an EMBL/GenBank/DDBJ whole genome shotgun (WGS) entry which is preliminary data.</text>
</comment>
<gene>
    <name evidence="2" type="ORF">S06H3_15469</name>
</gene>
<sequence length="263" mass="30156">LPVIQSRIKISSVQRVSVKQSKQIEDAYYRIIKLLDDDKVKKQFLLPIALILLVWAIFAILDLAASGFGAIIFTLGVYLLVRVFNWEKSISIIWNEMKSGLLTGKLSFYTYIISLVIIAVSLFYAYNNTNFNTELLWVIPILEFLNNITWGIVGAGLLASFGRVTDMYVREKKVNWSYWIVPFSLFAFGFIASAIFESLYYSIINDFSIEPFLTPHFIGYISVGILIAFIGAVTYHYIRELYTLERHEKAIEEQTAKLLENAE</sequence>
<dbReference type="PANTHER" id="PTHR38815">
    <property type="entry name" value="HYPOTHETICAL MEMBRANE PROTEIN, CONSERVED, DUF373 FAMILY"/>
    <property type="match status" value="1"/>
</dbReference>
<feature type="transmembrane region" description="Helical" evidence="1">
    <location>
        <begin position="106"/>
        <end position="124"/>
    </location>
</feature>
<evidence type="ECO:0000256" key="1">
    <source>
        <dbReference type="SAM" id="Phobius"/>
    </source>
</evidence>
<reference evidence="2" key="1">
    <citation type="journal article" date="2014" name="Front. Microbiol.">
        <title>High frequency of phylogenetically diverse reductive dehalogenase-homologous genes in deep subseafloor sedimentary metagenomes.</title>
        <authorList>
            <person name="Kawai M."/>
            <person name="Futagami T."/>
            <person name="Toyoda A."/>
            <person name="Takaki Y."/>
            <person name="Nishi S."/>
            <person name="Hori S."/>
            <person name="Arai W."/>
            <person name="Tsubouchi T."/>
            <person name="Morono Y."/>
            <person name="Uchiyama I."/>
            <person name="Ito T."/>
            <person name="Fujiyama A."/>
            <person name="Inagaki F."/>
            <person name="Takami H."/>
        </authorList>
    </citation>
    <scope>NUCLEOTIDE SEQUENCE</scope>
    <source>
        <strain evidence="2">Expedition CK06-06</strain>
    </source>
</reference>
<protein>
    <recommendedName>
        <fullName evidence="3">DUF373 family protein</fullName>
    </recommendedName>
</protein>
<name>X1MVJ4_9ZZZZ</name>
<proteinExistence type="predicted"/>
<evidence type="ECO:0008006" key="3">
    <source>
        <dbReference type="Google" id="ProtNLM"/>
    </source>
</evidence>
<keyword evidence="1" id="KW-1133">Transmembrane helix</keyword>
<keyword evidence="1" id="KW-0812">Transmembrane</keyword>
<feature type="transmembrane region" description="Helical" evidence="1">
    <location>
        <begin position="67"/>
        <end position="85"/>
    </location>
</feature>
<feature type="transmembrane region" description="Helical" evidence="1">
    <location>
        <begin position="44"/>
        <end position="61"/>
    </location>
</feature>
<dbReference type="EMBL" id="BARV01007616">
    <property type="protein sequence ID" value="GAI10394.1"/>
    <property type="molecule type" value="Genomic_DNA"/>
</dbReference>
<accession>X1MVJ4</accession>
<dbReference type="AlphaFoldDB" id="X1MVJ4"/>
<keyword evidence="1" id="KW-0472">Membrane</keyword>
<feature type="transmembrane region" description="Helical" evidence="1">
    <location>
        <begin position="144"/>
        <end position="164"/>
    </location>
</feature>
<dbReference type="Pfam" id="PF04123">
    <property type="entry name" value="DUF373"/>
    <property type="match status" value="1"/>
</dbReference>
<organism evidence="2">
    <name type="scientific">marine sediment metagenome</name>
    <dbReference type="NCBI Taxonomy" id="412755"/>
    <lineage>
        <taxon>unclassified sequences</taxon>
        <taxon>metagenomes</taxon>
        <taxon>ecological metagenomes</taxon>
    </lineage>
</organism>
<dbReference type="PANTHER" id="PTHR38815:SF1">
    <property type="entry name" value="DUF373 FAMILY PROTEIN"/>
    <property type="match status" value="1"/>
</dbReference>
<feature type="non-terminal residue" evidence="2">
    <location>
        <position position="1"/>
    </location>
</feature>
<dbReference type="InterPro" id="IPR007254">
    <property type="entry name" value="DUF373"/>
</dbReference>
<feature type="transmembrane region" description="Helical" evidence="1">
    <location>
        <begin position="176"/>
        <end position="196"/>
    </location>
</feature>
<feature type="transmembrane region" description="Helical" evidence="1">
    <location>
        <begin position="216"/>
        <end position="238"/>
    </location>
</feature>